<keyword evidence="1" id="KW-1133">Transmembrane helix</keyword>
<evidence type="ECO:0000313" key="3">
    <source>
        <dbReference type="Proteomes" id="UP000199382"/>
    </source>
</evidence>
<name>A0A1G8U8I6_9RHOB</name>
<dbReference type="STRING" id="571298.SAMN04488026_101882"/>
<sequence>MIASFVFSLLAGFLTLYVEGPLSAWLKKTDLFDLRLDAMELRILSFGLMLLLAAIATALVGANSSAYMAVSGGLLGYFGGDLYAYMRDPDGAQGEESDDWDGDVVETGPRRRLADHMDADQLDTENEETLRAVQAAIQDETRPEEEKDR</sequence>
<dbReference type="AlphaFoldDB" id="A0A1G8U8I6"/>
<evidence type="ECO:0000256" key="1">
    <source>
        <dbReference type="SAM" id="Phobius"/>
    </source>
</evidence>
<protein>
    <submittedName>
        <fullName evidence="2">Uncharacterized protein</fullName>
    </submittedName>
</protein>
<dbReference type="RefSeq" id="WP_093155185.1">
    <property type="nucleotide sequence ID" value="NZ_FNEK01000018.1"/>
</dbReference>
<dbReference type="OrthoDB" id="7856967at2"/>
<evidence type="ECO:0000313" key="2">
    <source>
        <dbReference type="EMBL" id="SDJ50049.1"/>
    </source>
</evidence>
<dbReference type="EMBL" id="FNEK01000018">
    <property type="protein sequence ID" value="SDJ50049.1"/>
    <property type="molecule type" value="Genomic_DNA"/>
</dbReference>
<feature type="transmembrane region" description="Helical" evidence="1">
    <location>
        <begin position="43"/>
        <end position="62"/>
    </location>
</feature>
<gene>
    <name evidence="2" type="ORF">SAMN04488026_101882</name>
</gene>
<accession>A0A1G8U8I6</accession>
<organism evidence="2 3">
    <name type="scientific">Aliiruegeria lutimaris</name>
    <dbReference type="NCBI Taxonomy" id="571298"/>
    <lineage>
        <taxon>Bacteria</taxon>
        <taxon>Pseudomonadati</taxon>
        <taxon>Pseudomonadota</taxon>
        <taxon>Alphaproteobacteria</taxon>
        <taxon>Rhodobacterales</taxon>
        <taxon>Roseobacteraceae</taxon>
        <taxon>Aliiruegeria</taxon>
    </lineage>
</organism>
<reference evidence="2 3" key="1">
    <citation type="submission" date="2016-10" db="EMBL/GenBank/DDBJ databases">
        <authorList>
            <person name="de Groot N.N."/>
        </authorList>
    </citation>
    <scope>NUCLEOTIDE SEQUENCE [LARGE SCALE GENOMIC DNA]</scope>
    <source>
        <strain evidence="2 3">DSM 25294</strain>
    </source>
</reference>
<dbReference type="Proteomes" id="UP000199382">
    <property type="component" value="Unassembled WGS sequence"/>
</dbReference>
<keyword evidence="1" id="KW-0472">Membrane</keyword>
<proteinExistence type="predicted"/>
<keyword evidence="3" id="KW-1185">Reference proteome</keyword>
<keyword evidence="1" id="KW-0812">Transmembrane</keyword>